<dbReference type="Gene3D" id="3.10.450.50">
    <property type="match status" value="1"/>
</dbReference>
<evidence type="ECO:0000313" key="2">
    <source>
        <dbReference type="Proteomes" id="UP001238467"/>
    </source>
</evidence>
<dbReference type="EMBL" id="JAUSUH010000012">
    <property type="protein sequence ID" value="MDQ0349639.1"/>
    <property type="molecule type" value="Genomic_DNA"/>
</dbReference>
<proteinExistence type="predicted"/>
<dbReference type="Proteomes" id="UP001238467">
    <property type="component" value="Unassembled WGS sequence"/>
</dbReference>
<accession>A0ABU0DMH0</accession>
<keyword evidence="2" id="KW-1185">Reference proteome</keyword>
<protein>
    <recommendedName>
        <fullName evidence="3">Nuclear transport factor 2 family protein</fullName>
    </recommendedName>
</protein>
<comment type="caution">
    <text evidence="1">The sequence shown here is derived from an EMBL/GenBank/DDBJ whole genome shotgun (WGS) entry which is preliminary data.</text>
</comment>
<name>A0ABU0DMH0_9HYPH</name>
<gene>
    <name evidence="1" type="ORF">J2S76_004090</name>
</gene>
<evidence type="ECO:0008006" key="3">
    <source>
        <dbReference type="Google" id="ProtNLM"/>
    </source>
</evidence>
<organism evidence="1 2">
    <name type="scientific">Ancylobacter vacuolatus</name>
    <dbReference type="NCBI Taxonomy" id="223389"/>
    <lineage>
        <taxon>Bacteria</taxon>
        <taxon>Pseudomonadati</taxon>
        <taxon>Pseudomonadota</taxon>
        <taxon>Alphaproteobacteria</taxon>
        <taxon>Hyphomicrobiales</taxon>
        <taxon>Xanthobacteraceae</taxon>
        <taxon>Ancylobacter</taxon>
    </lineage>
</organism>
<reference evidence="1 2" key="1">
    <citation type="submission" date="2023-07" db="EMBL/GenBank/DDBJ databases">
        <title>Genomic Encyclopedia of Type Strains, Phase IV (KMG-IV): sequencing the most valuable type-strain genomes for metagenomic binning, comparative biology and taxonomic classification.</title>
        <authorList>
            <person name="Goeker M."/>
        </authorList>
    </citation>
    <scope>NUCLEOTIDE SEQUENCE [LARGE SCALE GENOMIC DNA]</scope>
    <source>
        <strain evidence="1 2">DSM 1277</strain>
    </source>
</reference>
<evidence type="ECO:0000313" key="1">
    <source>
        <dbReference type="EMBL" id="MDQ0349639.1"/>
    </source>
</evidence>
<sequence length="48" mass="4940">MTAPIELAGSGDKVSVCALVSGDFPNSPATLDFAFTIEQGKIVELEIG</sequence>